<keyword evidence="2 4" id="KW-0238">DNA-binding</keyword>
<dbReference type="InterPro" id="IPR036271">
    <property type="entry name" value="Tet_transcr_reg_TetR-rel_C_sf"/>
</dbReference>
<dbReference type="InterPro" id="IPR001647">
    <property type="entry name" value="HTH_TetR"/>
</dbReference>
<protein>
    <submittedName>
        <fullName evidence="6">TetR/AcrR family transcriptional regulator</fullName>
    </submittedName>
</protein>
<dbReference type="OrthoDB" id="3210322at2"/>
<dbReference type="RefSeq" id="WP_132337910.1">
    <property type="nucleotide sequence ID" value="NZ_SMJZ01000156.1"/>
</dbReference>
<feature type="DNA-binding region" description="H-T-H motif" evidence="4">
    <location>
        <begin position="39"/>
        <end position="58"/>
    </location>
</feature>
<dbReference type="EMBL" id="SMJZ01000156">
    <property type="protein sequence ID" value="TDC01549.1"/>
    <property type="molecule type" value="Genomic_DNA"/>
</dbReference>
<organism evidence="6 7">
    <name type="scientific">Nonomuraea longispora</name>
    <dbReference type="NCBI Taxonomy" id="1848320"/>
    <lineage>
        <taxon>Bacteria</taxon>
        <taxon>Bacillati</taxon>
        <taxon>Actinomycetota</taxon>
        <taxon>Actinomycetes</taxon>
        <taxon>Streptosporangiales</taxon>
        <taxon>Streptosporangiaceae</taxon>
        <taxon>Nonomuraea</taxon>
    </lineage>
</organism>
<name>A0A4R4MZ09_9ACTN</name>
<evidence type="ECO:0000256" key="3">
    <source>
        <dbReference type="ARBA" id="ARBA00023163"/>
    </source>
</evidence>
<dbReference type="PROSITE" id="PS50977">
    <property type="entry name" value="HTH_TETR_2"/>
    <property type="match status" value="1"/>
</dbReference>
<accession>A0A4R4MZ09</accession>
<dbReference type="InterPro" id="IPR050109">
    <property type="entry name" value="HTH-type_TetR-like_transc_reg"/>
</dbReference>
<proteinExistence type="predicted"/>
<gene>
    <name evidence="6" type="ORF">E1267_31655</name>
</gene>
<dbReference type="SUPFAM" id="SSF46689">
    <property type="entry name" value="Homeodomain-like"/>
    <property type="match status" value="1"/>
</dbReference>
<dbReference type="PANTHER" id="PTHR30055:SF243">
    <property type="entry name" value="HTH-TYPE TRANSCRIPTIONAL REGULATOR RV1816"/>
    <property type="match status" value="1"/>
</dbReference>
<evidence type="ECO:0000256" key="2">
    <source>
        <dbReference type="ARBA" id="ARBA00023125"/>
    </source>
</evidence>
<dbReference type="SUPFAM" id="SSF48498">
    <property type="entry name" value="Tetracyclin repressor-like, C-terminal domain"/>
    <property type="match status" value="1"/>
</dbReference>
<evidence type="ECO:0000259" key="5">
    <source>
        <dbReference type="PROSITE" id="PS50977"/>
    </source>
</evidence>
<dbReference type="InterPro" id="IPR009057">
    <property type="entry name" value="Homeodomain-like_sf"/>
</dbReference>
<dbReference type="PRINTS" id="PR00455">
    <property type="entry name" value="HTHTETR"/>
</dbReference>
<sequence>MATGQRRSSMRERFREQVREDVKAVALEQLAEGGAQTISLNAIAKRLGVSGPALYRYYANRDELLNELVIDAYHDLRDALASASAGSARVRRPEQRMRELAHAYRQWAREHPHRYELLFRPPFPGYDAHAEPIAEAASTLMLPVLDVLDGNEDDDVQYVVRVWSRMHGIVSLELGGAYTAMDIDADALYADEIQTIIERYHREPEAPDGVDVVVNHGEVRGRGGPGDSQG</sequence>
<dbReference type="GO" id="GO:0000976">
    <property type="term" value="F:transcription cis-regulatory region binding"/>
    <property type="evidence" value="ECO:0007669"/>
    <property type="project" value="TreeGrafter"/>
</dbReference>
<dbReference type="GO" id="GO:0003700">
    <property type="term" value="F:DNA-binding transcription factor activity"/>
    <property type="evidence" value="ECO:0007669"/>
    <property type="project" value="TreeGrafter"/>
</dbReference>
<dbReference type="PANTHER" id="PTHR30055">
    <property type="entry name" value="HTH-TYPE TRANSCRIPTIONAL REGULATOR RUTR"/>
    <property type="match status" value="1"/>
</dbReference>
<dbReference type="InterPro" id="IPR025996">
    <property type="entry name" value="MT1864/Rv1816-like_C"/>
</dbReference>
<evidence type="ECO:0000256" key="1">
    <source>
        <dbReference type="ARBA" id="ARBA00023015"/>
    </source>
</evidence>
<evidence type="ECO:0000256" key="4">
    <source>
        <dbReference type="PROSITE-ProRule" id="PRU00335"/>
    </source>
</evidence>
<dbReference type="Pfam" id="PF13305">
    <property type="entry name" value="TetR_C_33"/>
    <property type="match status" value="1"/>
</dbReference>
<evidence type="ECO:0000313" key="6">
    <source>
        <dbReference type="EMBL" id="TDC01549.1"/>
    </source>
</evidence>
<reference evidence="6 7" key="1">
    <citation type="submission" date="2019-02" db="EMBL/GenBank/DDBJ databases">
        <title>Draft genome sequences of novel Actinobacteria.</title>
        <authorList>
            <person name="Sahin N."/>
            <person name="Ay H."/>
            <person name="Saygin H."/>
        </authorList>
    </citation>
    <scope>NUCLEOTIDE SEQUENCE [LARGE SCALE GENOMIC DNA]</scope>
    <source>
        <strain evidence="6 7">KC201</strain>
    </source>
</reference>
<keyword evidence="3" id="KW-0804">Transcription</keyword>
<feature type="domain" description="HTH tetR-type" evidence="5">
    <location>
        <begin position="16"/>
        <end position="76"/>
    </location>
</feature>
<keyword evidence="7" id="KW-1185">Reference proteome</keyword>
<evidence type="ECO:0000313" key="7">
    <source>
        <dbReference type="Proteomes" id="UP000295157"/>
    </source>
</evidence>
<dbReference type="AlphaFoldDB" id="A0A4R4MZ09"/>
<dbReference type="Pfam" id="PF00440">
    <property type="entry name" value="TetR_N"/>
    <property type="match status" value="1"/>
</dbReference>
<dbReference type="Gene3D" id="1.10.357.10">
    <property type="entry name" value="Tetracycline Repressor, domain 2"/>
    <property type="match status" value="1"/>
</dbReference>
<comment type="caution">
    <text evidence="6">The sequence shown here is derived from an EMBL/GenBank/DDBJ whole genome shotgun (WGS) entry which is preliminary data.</text>
</comment>
<keyword evidence="1" id="KW-0805">Transcription regulation</keyword>
<dbReference type="Proteomes" id="UP000295157">
    <property type="component" value="Unassembled WGS sequence"/>
</dbReference>